<evidence type="ECO:0000256" key="6">
    <source>
        <dbReference type="ARBA" id="ARBA00023002"/>
    </source>
</evidence>
<evidence type="ECO:0000256" key="5">
    <source>
        <dbReference type="ARBA" id="ARBA00022857"/>
    </source>
</evidence>
<evidence type="ECO:0000313" key="9">
    <source>
        <dbReference type="EMBL" id="CAF4031985.1"/>
    </source>
</evidence>
<keyword evidence="7" id="KW-0503">Monooxygenase</keyword>
<evidence type="ECO:0000313" key="10">
    <source>
        <dbReference type="EMBL" id="CAF4108644.1"/>
    </source>
</evidence>
<dbReference type="AlphaFoldDB" id="A0A819QHU7"/>
<evidence type="ECO:0000313" key="8">
    <source>
        <dbReference type="EMBL" id="CAF1079965.1"/>
    </source>
</evidence>
<evidence type="ECO:0000256" key="3">
    <source>
        <dbReference type="ARBA" id="ARBA00022630"/>
    </source>
</evidence>
<dbReference type="EMBL" id="CAJOAY010003631">
    <property type="protein sequence ID" value="CAF4031985.1"/>
    <property type="molecule type" value="Genomic_DNA"/>
</dbReference>
<dbReference type="EMBL" id="CAJOBB010004923">
    <property type="protein sequence ID" value="CAF4108644.1"/>
    <property type="molecule type" value="Genomic_DNA"/>
</dbReference>
<evidence type="ECO:0000313" key="11">
    <source>
        <dbReference type="Proteomes" id="UP000663881"/>
    </source>
</evidence>
<evidence type="ECO:0000256" key="2">
    <source>
        <dbReference type="ARBA" id="ARBA00010139"/>
    </source>
</evidence>
<evidence type="ECO:0000256" key="1">
    <source>
        <dbReference type="ARBA" id="ARBA00001974"/>
    </source>
</evidence>
<sequence>MIVDFPNLFTISGSGAPSDLANMIPHIEQHVKWITECLEYLRTHHINMIEPTLETENTWVKHVNDAVENTLFRTSKSIYNGANIPRKPRVFIPYVGDFGIYMEKCEKIANNMYEGFHLMK</sequence>
<comment type="similarity">
    <text evidence="2">Belongs to the FAD-binding monooxygenase family.</text>
</comment>
<evidence type="ECO:0000256" key="4">
    <source>
        <dbReference type="ARBA" id="ARBA00022827"/>
    </source>
</evidence>
<dbReference type="Proteomes" id="UP000663860">
    <property type="component" value="Unassembled WGS sequence"/>
</dbReference>
<keyword evidence="6" id="KW-0560">Oxidoreductase</keyword>
<organism evidence="9 11">
    <name type="scientific">Adineta steineri</name>
    <dbReference type="NCBI Taxonomy" id="433720"/>
    <lineage>
        <taxon>Eukaryota</taxon>
        <taxon>Metazoa</taxon>
        <taxon>Spiralia</taxon>
        <taxon>Gnathifera</taxon>
        <taxon>Rotifera</taxon>
        <taxon>Eurotatoria</taxon>
        <taxon>Bdelloidea</taxon>
        <taxon>Adinetida</taxon>
        <taxon>Adinetidae</taxon>
        <taxon>Adineta</taxon>
    </lineage>
</organism>
<name>A0A819QHU7_9BILA</name>
<dbReference type="GO" id="GO:0004497">
    <property type="term" value="F:monooxygenase activity"/>
    <property type="evidence" value="ECO:0007669"/>
    <property type="project" value="UniProtKB-KW"/>
</dbReference>
<keyword evidence="4" id="KW-0274">FAD</keyword>
<dbReference type="Proteomes" id="UP000663868">
    <property type="component" value="Unassembled WGS sequence"/>
</dbReference>
<dbReference type="Proteomes" id="UP000663881">
    <property type="component" value="Unassembled WGS sequence"/>
</dbReference>
<keyword evidence="3" id="KW-0285">Flavoprotein</keyword>
<evidence type="ECO:0000256" key="7">
    <source>
        <dbReference type="ARBA" id="ARBA00023033"/>
    </source>
</evidence>
<dbReference type="PANTHER" id="PTHR43098:SF3">
    <property type="entry name" value="L-ORNITHINE N(5)-MONOOXYGENASE-RELATED"/>
    <property type="match status" value="1"/>
</dbReference>
<proteinExistence type="inferred from homology"/>
<dbReference type="EMBL" id="CAJNOE010000239">
    <property type="protein sequence ID" value="CAF1079965.1"/>
    <property type="molecule type" value="Genomic_DNA"/>
</dbReference>
<reference evidence="9" key="1">
    <citation type="submission" date="2021-02" db="EMBL/GenBank/DDBJ databases">
        <authorList>
            <person name="Nowell W R."/>
        </authorList>
    </citation>
    <scope>NUCLEOTIDE SEQUENCE</scope>
</reference>
<dbReference type="SUPFAM" id="SSF51905">
    <property type="entry name" value="FAD/NAD(P)-binding domain"/>
    <property type="match status" value="1"/>
</dbReference>
<comment type="caution">
    <text evidence="9">The sequence shown here is derived from an EMBL/GenBank/DDBJ whole genome shotgun (WGS) entry which is preliminary data.</text>
</comment>
<accession>A0A819QHU7</accession>
<dbReference type="InterPro" id="IPR036188">
    <property type="entry name" value="FAD/NAD-bd_sf"/>
</dbReference>
<dbReference type="Gene3D" id="3.50.50.60">
    <property type="entry name" value="FAD/NAD(P)-binding domain"/>
    <property type="match status" value="1"/>
</dbReference>
<dbReference type="InterPro" id="IPR050775">
    <property type="entry name" value="FAD-binding_Monooxygenases"/>
</dbReference>
<protein>
    <submittedName>
        <fullName evidence="9">Uncharacterized protein</fullName>
    </submittedName>
</protein>
<gene>
    <name evidence="8" type="ORF">IZO911_LOCUS21906</name>
    <name evidence="10" type="ORF">KXQ929_LOCUS34951</name>
    <name evidence="9" type="ORF">OKA104_LOCUS31626</name>
</gene>
<dbReference type="PANTHER" id="PTHR43098">
    <property type="entry name" value="L-ORNITHINE N(5)-MONOOXYGENASE-RELATED"/>
    <property type="match status" value="1"/>
</dbReference>
<keyword evidence="5" id="KW-0521">NADP</keyword>
<comment type="cofactor">
    <cofactor evidence="1">
        <name>FAD</name>
        <dbReference type="ChEBI" id="CHEBI:57692"/>
    </cofactor>
</comment>